<dbReference type="PANTHER" id="PTHR11527">
    <property type="entry name" value="HEAT-SHOCK PROTEIN 20 FAMILY MEMBER"/>
    <property type="match status" value="1"/>
</dbReference>
<proteinExistence type="inferred from homology"/>
<evidence type="ECO:0000313" key="5">
    <source>
        <dbReference type="EMBL" id="OQB74489.1"/>
    </source>
</evidence>
<organism evidence="5">
    <name type="scientific">candidate division TA06 bacterium ADurb.Bin131</name>
    <dbReference type="NCBI Taxonomy" id="1852827"/>
    <lineage>
        <taxon>Bacteria</taxon>
        <taxon>Bacteria division TA06</taxon>
    </lineage>
</organism>
<evidence type="ECO:0000259" key="3">
    <source>
        <dbReference type="PROSITE" id="PS01031"/>
    </source>
</evidence>
<dbReference type="Gene3D" id="2.60.40.790">
    <property type="match status" value="1"/>
</dbReference>
<dbReference type="InterPro" id="IPR008978">
    <property type="entry name" value="HSP20-like_chaperone"/>
</dbReference>
<name>A0A1V6CC71_UNCT6</name>
<accession>A0A1V6CC71</accession>
<feature type="domain" description="SHSP" evidence="3">
    <location>
        <begin position="32"/>
        <end position="144"/>
    </location>
</feature>
<dbReference type="EMBL" id="MWDQ01000039">
    <property type="protein sequence ID" value="OQB74489.1"/>
    <property type="molecule type" value="Genomic_DNA"/>
</dbReference>
<dbReference type="InterPro" id="IPR007052">
    <property type="entry name" value="CS_dom"/>
</dbReference>
<feature type="domain" description="CS" evidence="4">
    <location>
        <begin position="36"/>
        <end position="142"/>
    </location>
</feature>
<sequence length="144" mass="16393">MAKLARWEPFRELDDIRTGFDRLLERISPSLYGEGMWMPAVDIKDTGENLVVKAEVPGFDKKDINISLTGDTITISGKMQEEKEEKKAQYLYRERVSGSFTRSFTLPVPVDREKVKATCKDGVLEIILPKAEEAKTKEIKVNVE</sequence>
<evidence type="ECO:0000256" key="2">
    <source>
        <dbReference type="RuleBase" id="RU003616"/>
    </source>
</evidence>
<reference evidence="5" key="1">
    <citation type="submission" date="2017-02" db="EMBL/GenBank/DDBJ databases">
        <title>Delving into the versatile metabolic prowess of the omnipresent phylum Bacteroidetes.</title>
        <authorList>
            <person name="Nobu M.K."/>
            <person name="Mei R."/>
            <person name="Narihiro T."/>
            <person name="Kuroda K."/>
            <person name="Liu W.-T."/>
        </authorList>
    </citation>
    <scope>NUCLEOTIDE SEQUENCE</scope>
    <source>
        <strain evidence="5">ADurb.Bin131</strain>
    </source>
</reference>
<dbReference type="CDD" id="cd06464">
    <property type="entry name" value="ACD_sHsps-like"/>
    <property type="match status" value="1"/>
</dbReference>
<evidence type="ECO:0000259" key="4">
    <source>
        <dbReference type="PROSITE" id="PS51203"/>
    </source>
</evidence>
<dbReference type="SUPFAM" id="SSF49764">
    <property type="entry name" value="HSP20-like chaperones"/>
    <property type="match status" value="1"/>
</dbReference>
<dbReference type="InterPro" id="IPR002068">
    <property type="entry name" value="A-crystallin/Hsp20_dom"/>
</dbReference>
<dbReference type="PROSITE" id="PS01031">
    <property type="entry name" value="SHSP"/>
    <property type="match status" value="1"/>
</dbReference>
<evidence type="ECO:0000256" key="1">
    <source>
        <dbReference type="PROSITE-ProRule" id="PRU00285"/>
    </source>
</evidence>
<gene>
    <name evidence="5" type="primary">hspA</name>
    <name evidence="5" type="ORF">BWX89_00502</name>
</gene>
<dbReference type="AlphaFoldDB" id="A0A1V6CC71"/>
<dbReference type="Pfam" id="PF00011">
    <property type="entry name" value="HSP20"/>
    <property type="match status" value="1"/>
</dbReference>
<protein>
    <submittedName>
        <fullName evidence="5">Spore protein SP21</fullName>
    </submittedName>
</protein>
<dbReference type="Proteomes" id="UP000485562">
    <property type="component" value="Unassembled WGS sequence"/>
</dbReference>
<dbReference type="PROSITE" id="PS51203">
    <property type="entry name" value="CS"/>
    <property type="match status" value="1"/>
</dbReference>
<comment type="similarity">
    <text evidence="1 2">Belongs to the small heat shock protein (HSP20) family.</text>
</comment>
<comment type="caution">
    <text evidence="5">The sequence shown here is derived from an EMBL/GenBank/DDBJ whole genome shotgun (WGS) entry which is preliminary data.</text>
</comment>
<dbReference type="InterPro" id="IPR031107">
    <property type="entry name" value="Small_HSP"/>
</dbReference>